<protein>
    <submittedName>
        <fullName evidence="2">Uncharacterized protein</fullName>
    </submittedName>
</protein>
<gene>
    <name evidence="2" type="ORF">HannXRQ_Chr13g0413081</name>
</gene>
<dbReference type="EMBL" id="CM007902">
    <property type="protein sequence ID" value="OTG02442.1"/>
    <property type="molecule type" value="Genomic_DNA"/>
</dbReference>
<proteinExistence type="predicted"/>
<reference evidence="3" key="1">
    <citation type="journal article" date="2017" name="Nature">
        <title>The sunflower genome provides insights into oil metabolism, flowering and Asterid evolution.</title>
        <authorList>
            <person name="Badouin H."/>
            <person name="Gouzy J."/>
            <person name="Grassa C.J."/>
            <person name="Murat F."/>
            <person name="Staton S.E."/>
            <person name="Cottret L."/>
            <person name="Lelandais-Briere C."/>
            <person name="Owens G.L."/>
            <person name="Carrere S."/>
            <person name="Mayjonade B."/>
            <person name="Legrand L."/>
            <person name="Gill N."/>
            <person name="Kane N.C."/>
            <person name="Bowers J.E."/>
            <person name="Hubner S."/>
            <person name="Bellec A."/>
            <person name="Berard A."/>
            <person name="Berges H."/>
            <person name="Blanchet N."/>
            <person name="Boniface M.C."/>
            <person name="Brunel D."/>
            <person name="Catrice O."/>
            <person name="Chaidir N."/>
            <person name="Claudel C."/>
            <person name="Donnadieu C."/>
            <person name="Faraut T."/>
            <person name="Fievet G."/>
            <person name="Helmstetter N."/>
            <person name="King M."/>
            <person name="Knapp S.J."/>
            <person name="Lai Z."/>
            <person name="Le Paslier M.C."/>
            <person name="Lippi Y."/>
            <person name="Lorenzon L."/>
            <person name="Mandel J.R."/>
            <person name="Marage G."/>
            <person name="Marchand G."/>
            <person name="Marquand E."/>
            <person name="Bret-Mestries E."/>
            <person name="Morien E."/>
            <person name="Nambeesan S."/>
            <person name="Nguyen T."/>
            <person name="Pegot-Espagnet P."/>
            <person name="Pouilly N."/>
            <person name="Raftis F."/>
            <person name="Sallet E."/>
            <person name="Schiex T."/>
            <person name="Thomas J."/>
            <person name="Vandecasteele C."/>
            <person name="Vares D."/>
            <person name="Vear F."/>
            <person name="Vautrin S."/>
            <person name="Crespi M."/>
            <person name="Mangin B."/>
            <person name="Burke J.M."/>
            <person name="Salse J."/>
            <person name="Munos S."/>
            <person name="Vincourt P."/>
            <person name="Rieseberg L.H."/>
            <person name="Langlade N.B."/>
        </authorList>
    </citation>
    <scope>NUCLEOTIDE SEQUENCE [LARGE SCALE GENOMIC DNA]</scope>
    <source>
        <strain evidence="3">cv. SF193</strain>
    </source>
</reference>
<keyword evidence="1" id="KW-1133">Transmembrane helix</keyword>
<organism evidence="2 3">
    <name type="scientific">Helianthus annuus</name>
    <name type="common">Common sunflower</name>
    <dbReference type="NCBI Taxonomy" id="4232"/>
    <lineage>
        <taxon>Eukaryota</taxon>
        <taxon>Viridiplantae</taxon>
        <taxon>Streptophyta</taxon>
        <taxon>Embryophyta</taxon>
        <taxon>Tracheophyta</taxon>
        <taxon>Spermatophyta</taxon>
        <taxon>Magnoliopsida</taxon>
        <taxon>eudicotyledons</taxon>
        <taxon>Gunneridae</taxon>
        <taxon>Pentapetalae</taxon>
        <taxon>asterids</taxon>
        <taxon>campanulids</taxon>
        <taxon>Asterales</taxon>
        <taxon>Asteraceae</taxon>
        <taxon>Asteroideae</taxon>
        <taxon>Heliantheae alliance</taxon>
        <taxon>Heliantheae</taxon>
        <taxon>Helianthus</taxon>
    </lineage>
</organism>
<keyword evidence="1" id="KW-0812">Transmembrane</keyword>
<evidence type="ECO:0000256" key="1">
    <source>
        <dbReference type="SAM" id="Phobius"/>
    </source>
</evidence>
<feature type="transmembrane region" description="Helical" evidence="1">
    <location>
        <begin position="6"/>
        <end position="26"/>
    </location>
</feature>
<keyword evidence="3" id="KW-1185">Reference proteome</keyword>
<accession>A0A251SVD8</accession>
<name>A0A251SVD8_HELAN</name>
<keyword evidence="1" id="KW-0472">Membrane</keyword>
<sequence>MIVAYIRLAIVQAGGFQIIFMLLRILHFVRKSTLKMKELQAHCILYRFYPMRNQRARQPYIISFGLQI</sequence>
<dbReference type="InParanoid" id="A0A251SVD8"/>
<dbReference type="AlphaFoldDB" id="A0A251SVD8"/>
<dbReference type="Proteomes" id="UP000215914">
    <property type="component" value="Chromosome 13"/>
</dbReference>
<evidence type="ECO:0000313" key="2">
    <source>
        <dbReference type="EMBL" id="OTG02442.1"/>
    </source>
</evidence>
<evidence type="ECO:0000313" key="3">
    <source>
        <dbReference type="Proteomes" id="UP000215914"/>
    </source>
</evidence>